<dbReference type="EMBL" id="QTJU01000006">
    <property type="protein sequence ID" value="RFM27061.1"/>
    <property type="molecule type" value="Genomic_DNA"/>
</dbReference>
<reference evidence="4 5" key="1">
    <citation type="submission" date="2018-08" db="EMBL/GenBank/DDBJ databases">
        <title>Chitinophagaceae sp. K23C18032701, a novel bacterium isolated from forest soil.</title>
        <authorList>
            <person name="Wang C."/>
        </authorList>
    </citation>
    <scope>NUCLEOTIDE SEQUENCE [LARGE SCALE GENOMIC DNA]</scope>
    <source>
        <strain evidence="4 5">K23C18032701</strain>
    </source>
</reference>
<dbReference type="InterPro" id="IPR025970">
    <property type="entry name" value="SusE"/>
</dbReference>
<feature type="domain" description="SusE outer membrane protein" evidence="2">
    <location>
        <begin position="39"/>
        <end position="132"/>
    </location>
</feature>
<organism evidence="4 5">
    <name type="scientific">Deminuibacter soli</name>
    <dbReference type="NCBI Taxonomy" id="2291815"/>
    <lineage>
        <taxon>Bacteria</taxon>
        <taxon>Pseudomonadati</taxon>
        <taxon>Bacteroidota</taxon>
        <taxon>Chitinophagia</taxon>
        <taxon>Chitinophagales</taxon>
        <taxon>Chitinophagaceae</taxon>
        <taxon>Deminuibacter</taxon>
    </lineage>
</organism>
<keyword evidence="1" id="KW-0732">Signal</keyword>
<dbReference type="OrthoDB" id="975117at2"/>
<dbReference type="AlphaFoldDB" id="A0A3E1NGT5"/>
<dbReference type="InterPro" id="IPR032187">
    <property type="entry name" value="SusF/SusE-like_C"/>
</dbReference>
<dbReference type="CDD" id="cd12967">
    <property type="entry name" value="CBM_SusE-F_like_u1"/>
    <property type="match status" value="1"/>
</dbReference>
<feature type="signal peptide" evidence="1">
    <location>
        <begin position="1"/>
        <end position="24"/>
    </location>
</feature>
<dbReference type="Pfam" id="PF16411">
    <property type="entry name" value="SusF_SusE"/>
    <property type="match status" value="1"/>
</dbReference>
<accession>A0A3E1NGT5</accession>
<dbReference type="Gene3D" id="2.60.40.3620">
    <property type="match status" value="2"/>
</dbReference>
<dbReference type="PROSITE" id="PS51257">
    <property type="entry name" value="PROKAR_LIPOPROTEIN"/>
    <property type="match status" value="1"/>
</dbReference>
<evidence type="ECO:0000256" key="1">
    <source>
        <dbReference type="SAM" id="SignalP"/>
    </source>
</evidence>
<sequence length="363" mass="39153">MQKITKYILAVLALLSVASCKKDAVQYNLQPGQFQTGNALTSTSAAIVLTQATENDTAVTFQWKAASFGNGAVVSYTFQLAAPKDTANDWANAKFYTVSGLQYAFVGKDLNNLLNSMGLTPGAASTLVARVKATVNQYNGTASTVPPVYTNTLSLQVTSYALDMYIPGDYQNWDPASAPKLGAVNGKAGLYEGYVYMAAPGQHYFKFTNAPDWNHTNYGDGGNGTFSTDGNAAGLSVPDGGYYYLTADLNKNVWTATRVTWGIIGDATPGGWDNDTQLQYDATAQVWTVQAAMKKNGSFKFRANNEWKIDFGIDNTGKLAYADNPFLGYTDGLSNLSVTEDGNYTITLDLHTGGKYTYSLRKN</sequence>
<feature type="chain" id="PRO_5017809378" evidence="1">
    <location>
        <begin position="25"/>
        <end position="363"/>
    </location>
</feature>
<dbReference type="Pfam" id="PF14292">
    <property type="entry name" value="SusE"/>
    <property type="match status" value="1"/>
</dbReference>
<evidence type="ECO:0000259" key="2">
    <source>
        <dbReference type="Pfam" id="PF14292"/>
    </source>
</evidence>
<dbReference type="RefSeq" id="WP_116848367.1">
    <property type="nucleotide sequence ID" value="NZ_QTJU01000006.1"/>
</dbReference>
<name>A0A3E1NGT5_9BACT</name>
<evidence type="ECO:0000313" key="5">
    <source>
        <dbReference type="Proteomes" id="UP000261284"/>
    </source>
</evidence>
<keyword evidence="5" id="KW-1185">Reference proteome</keyword>
<dbReference type="CDD" id="cd12956">
    <property type="entry name" value="CBM_SusE-F_like"/>
    <property type="match status" value="1"/>
</dbReference>
<gene>
    <name evidence="4" type="ORF">DXN05_16470</name>
</gene>
<comment type="caution">
    <text evidence="4">The sequence shown here is derived from an EMBL/GenBank/DDBJ whole genome shotgun (WGS) entry which is preliminary data.</text>
</comment>
<protein>
    <submittedName>
        <fullName evidence="4">SusF/SusE family outer membrane protein</fullName>
    </submittedName>
</protein>
<evidence type="ECO:0000313" key="4">
    <source>
        <dbReference type="EMBL" id="RFM27061.1"/>
    </source>
</evidence>
<evidence type="ECO:0000259" key="3">
    <source>
        <dbReference type="Pfam" id="PF16411"/>
    </source>
</evidence>
<dbReference type="Proteomes" id="UP000261284">
    <property type="component" value="Unassembled WGS sequence"/>
</dbReference>
<feature type="domain" description="Outer membrane protein SusF/SusE-like C-terminal" evidence="3">
    <location>
        <begin position="263"/>
        <end position="352"/>
    </location>
</feature>
<proteinExistence type="predicted"/>